<dbReference type="SMART" id="SM00331">
    <property type="entry name" value="PP2C_SIG"/>
    <property type="match status" value="1"/>
</dbReference>
<dbReference type="PROSITE" id="PS50046">
    <property type="entry name" value="PHYTOCHROME_2"/>
    <property type="match status" value="1"/>
</dbReference>
<keyword evidence="1" id="KW-0600">Photoreceptor protein</keyword>
<evidence type="ECO:0000256" key="3">
    <source>
        <dbReference type="ARBA" id="ARBA00022801"/>
    </source>
</evidence>
<evidence type="ECO:0000256" key="4">
    <source>
        <dbReference type="ARBA" id="ARBA00022991"/>
    </source>
</evidence>
<dbReference type="InterPro" id="IPR013515">
    <property type="entry name" value="Phytochrome_cen-reg"/>
</dbReference>
<evidence type="ECO:0000313" key="8">
    <source>
        <dbReference type="Proteomes" id="UP001055336"/>
    </source>
</evidence>
<dbReference type="EMBL" id="CP092488">
    <property type="protein sequence ID" value="UMB68204.1"/>
    <property type="molecule type" value="Genomic_DNA"/>
</dbReference>
<evidence type="ECO:0000256" key="5">
    <source>
        <dbReference type="ARBA" id="ARBA00023170"/>
    </source>
</evidence>
<dbReference type="Pfam" id="PF08446">
    <property type="entry name" value="PAS_2"/>
    <property type="match status" value="1"/>
</dbReference>
<keyword evidence="8" id="KW-1185">Reference proteome</keyword>
<dbReference type="Pfam" id="PF01590">
    <property type="entry name" value="GAF"/>
    <property type="match status" value="1"/>
</dbReference>
<dbReference type="InterPro" id="IPR016132">
    <property type="entry name" value="Phyto_chromo_attachment"/>
</dbReference>
<evidence type="ECO:0000313" key="7">
    <source>
        <dbReference type="EMBL" id="UMB68204.1"/>
    </source>
</evidence>
<dbReference type="Pfam" id="PF00360">
    <property type="entry name" value="PHY"/>
    <property type="match status" value="1"/>
</dbReference>
<dbReference type="Gene3D" id="3.30.450.270">
    <property type="match status" value="1"/>
</dbReference>
<dbReference type="InterPro" id="IPR035965">
    <property type="entry name" value="PAS-like_dom_sf"/>
</dbReference>
<keyword evidence="4" id="KW-0157">Chromophore</keyword>
<proteinExistence type="predicted"/>
<dbReference type="SMART" id="SM00065">
    <property type="entry name" value="GAF"/>
    <property type="match status" value="1"/>
</dbReference>
<dbReference type="RefSeq" id="WP_240258666.1">
    <property type="nucleotide sequence ID" value="NZ_CP092488.2"/>
</dbReference>
<sequence length="749" mass="82213">MSDGQPVDGFVPVGTPIDLDNCAREPIHIPGSIQPRGVLVVLREPAFVIRQVSANVAELLGRAVDEVLGQHLSALIGIDQAARVQQAASTFGELRQRNPLECHVEVNGDVRAFDAILRREPGGVLLVELEIAYGERPFSFPNTYQAVRSSVEELNQATTLTELYNTTARAVRDLTGFDRVMVYRYDAHYNGEVVAEAKRDDLNPFLGLHYPSTDIPAQARALYEKNWIRLISDVDYTPTPLVPAVDPETGTPLDLTYATLRSVSPIHIEYLQNMGVHASMSISLLRRGRLWGLIACHHYAGPHLPPFGTRAAAEFLGSTLSLRLVDQFEDDQLHRRLTSQAVLAKLTAATLGDDEPIASALLGAPDLLDLVPADGVVVNIDGDTEVRGSVPPTDVVATVAEWARGAGDDVASSECLSQDVPALRIDPQVAAGALALNLPDAQYAIWFRREVQRSVDWGGDPHNKAIAVSEGDEVRLSPRRSFERWREVVRERSEPWTLTETESAEALRRHLVESLYRRTRSALRMAETMQLSLLPDSIPTLENWQLSAYYEPAAGGRVGGDWYDAFELRDGRLVVVLGDVAGHGITAAGTMAQLRNALRAQLFVGTEPAAALRELNEFCEHLMPRAFATVVIARIDLQSGRVEAACAGHLIPYLTNSVRAFQAPIKLSPPIGLKNVTYAASTFTIEPGHRLVMYSDGLVERRGEAIDDGINRLAEILTRPGDAPASRIREVMEWDDGHDDVTIVTLRRP</sequence>
<dbReference type="InterPro" id="IPR036457">
    <property type="entry name" value="PPM-type-like_dom_sf"/>
</dbReference>
<keyword evidence="2" id="KW-0716">Sensory transduction</keyword>
<dbReference type="PANTHER" id="PTHR43156:SF2">
    <property type="entry name" value="STAGE II SPORULATION PROTEIN E"/>
    <property type="match status" value="1"/>
</dbReference>
<dbReference type="Pfam" id="PF07228">
    <property type="entry name" value="SpoIIE"/>
    <property type="match status" value="1"/>
</dbReference>
<dbReference type="Gene3D" id="3.60.40.10">
    <property type="entry name" value="PPM-type phosphatase domain"/>
    <property type="match status" value="1"/>
</dbReference>
<reference evidence="7" key="1">
    <citation type="submission" date="2022-08" db="EMBL/GenBank/DDBJ databases">
        <title>Whole genome sequencing of non-tuberculosis mycobacteria type-strains.</title>
        <authorList>
            <person name="Igarashi Y."/>
            <person name="Osugi A."/>
            <person name="Mitarai S."/>
        </authorList>
    </citation>
    <scope>NUCLEOTIDE SEQUENCE</scope>
    <source>
        <strain evidence="7">DSM 45127</strain>
    </source>
</reference>
<evidence type="ECO:0000256" key="2">
    <source>
        <dbReference type="ARBA" id="ARBA00022606"/>
    </source>
</evidence>
<dbReference type="InterPro" id="IPR013654">
    <property type="entry name" value="PAS_2"/>
</dbReference>
<gene>
    <name evidence="7" type="ORF">MKK62_17360</name>
</gene>
<dbReference type="InterPro" id="IPR043150">
    <property type="entry name" value="Phytochrome_PHY_sf"/>
</dbReference>
<dbReference type="PRINTS" id="PR01033">
    <property type="entry name" value="PHYTOCHROME"/>
</dbReference>
<dbReference type="InterPro" id="IPR001932">
    <property type="entry name" value="PPM-type_phosphatase-like_dom"/>
</dbReference>
<evidence type="ECO:0000259" key="6">
    <source>
        <dbReference type="PROSITE" id="PS50046"/>
    </source>
</evidence>
<dbReference type="Gene3D" id="3.30.450.40">
    <property type="match status" value="1"/>
</dbReference>
<name>A0ABY3VFK9_9MYCO</name>
<keyword evidence="5" id="KW-0675">Receptor</keyword>
<protein>
    <submittedName>
        <fullName evidence="7">SpoIIE family protein phosphatase</fullName>
    </submittedName>
</protein>
<dbReference type="InterPro" id="IPR001294">
    <property type="entry name" value="Phytochrome"/>
</dbReference>
<dbReference type="InterPro" id="IPR052016">
    <property type="entry name" value="Bact_Sigma-Reg"/>
</dbReference>
<dbReference type="InterPro" id="IPR029016">
    <property type="entry name" value="GAF-like_dom_sf"/>
</dbReference>
<dbReference type="SUPFAM" id="SSF55781">
    <property type="entry name" value="GAF domain-like"/>
    <property type="match status" value="2"/>
</dbReference>
<keyword evidence="3" id="KW-0378">Hydrolase</keyword>
<accession>A0ABY3VFK9</accession>
<evidence type="ECO:0000256" key="1">
    <source>
        <dbReference type="ARBA" id="ARBA00022543"/>
    </source>
</evidence>
<feature type="domain" description="Phytochrome chromophore attachment site" evidence="6">
    <location>
        <begin position="159"/>
        <end position="318"/>
    </location>
</feature>
<dbReference type="SUPFAM" id="SSF81606">
    <property type="entry name" value="PP2C-like"/>
    <property type="match status" value="1"/>
</dbReference>
<organism evidence="7 8">
    <name type="scientific">Mycobacterium paraterrae</name>
    <dbReference type="NCBI Taxonomy" id="577492"/>
    <lineage>
        <taxon>Bacteria</taxon>
        <taxon>Bacillati</taxon>
        <taxon>Actinomycetota</taxon>
        <taxon>Actinomycetes</taxon>
        <taxon>Mycobacteriales</taxon>
        <taxon>Mycobacteriaceae</taxon>
        <taxon>Mycobacterium</taxon>
    </lineage>
</organism>
<dbReference type="InterPro" id="IPR003018">
    <property type="entry name" value="GAF"/>
</dbReference>
<dbReference type="SUPFAM" id="SSF55785">
    <property type="entry name" value="PYP-like sensor domain (PAS domain)"/>
    <property type="match status" value="1"/>
</dbReference>
<dbReference type="Proteomes" id="UP001055336">
    <property type="component" value="Chromosome"/>
</dbReference>
<dbReference type="Gene3D" id="3.30.450.20">
    <property type="entry name" value="PAS domain"/>
    <property type="match status" value="1"/>
</dbReference>
<dbReference type="PANTHER" id="PTHR43156">
    <property type="entry name" value="STAGE II SPORULATION PROTEIN E-RELATED"/>
    <property type="match status" value="1"/>
</dbReference>